<reference evidence="4" key="1">
    <citation type="submission" date="2017-06" db="EMBL/GenBank/DDBJ databases">
        <authorList>
            <person name="Varghese N."/>
            <person name="Submissions S."/>
        </authorList>
    </citation>
    <scope>NUCLEOTIDE SEQUENCE [LARGE SCALE GENOMIC DNA]</scope>
    <source>
        <strain evidence="4">DSM 137</strain>
    </source>
</reference>
<dbReference type="Proteomes" id="UP000198418">
    <property type="component" value="Unassembled WGS sequence"/>
</dbReference>
<dbReference type="OrthoDB" id="7796491at2"/>
<sequence>MRFRPIAVVIAVSALALAAAVQAGTKSTATAPTLVTATQKQIDLAATSLLSDPAIRAARDSVLKSWSALPPASLKDGKEQLEGAVDDLVFSAARAAVERDQFGPSIFWTLTPPYVAGEDSAPGGRFGIDTPDRIYRAVSVSPALRYVIRGQRAAQPSNGDFLFEVHQNFVSRVLGSLSARDIDIDADGNFAITVDASPSEGRRNHLTLPPDASSLLIRDTLADWDRQSPNRLTIELVGGEPSRAGLDQARLDAATTIKAYAEVNSKILDLVAKTPVNEIKLAVRTGDHGIEGAIAGVSRFSIKDDEALVATLDPQTAAYLGVQLTDPWGRSIPYWDHISSLSNRQAVKNQDGTFTFVIAPRDPGYRNWLDTNGLNDGVAAVRFEDFGKADIDKIVRRWKLVKVAELPQILPADAARVTPEERAAQIAARKAGFDKRLIN</sequence>
<evidence type="ECO:0000256" key="1">
    <source>
        <dbReference type="SAM" id="SignalP"/>
    </source>
</evidence>
<name>A0A212PZD4_RHOAC</name>
<dbReference type="RefSeq" id="WP_088518744.1">
    <property type="nucleotide sequence ID" value="NZ_FYDG01000001.1"/>
</dbReference>
<gene>
    <name evidence="3" type="ORF">SAMN06265338_101248</name>
</gene>
<evidence type="ECO:0000313" key="4">
    <source>
        <dbReference type="Proteomes" id="UP000198418"/>
    </source>
</evidence>
<dbReference type="Pfam" id="PF06742">
    <property type="entry name" value="DUF1214"/>
    <property type="match status" value="1"/>
</dbReference>
<feature type="domain" description="DUF1214" evidence="2">
    <location>
        <begin position="338"/>
        <end position="373"/>
    </location>
</feature>
<organism evidence="3 4">
    <name type="scientific">Rhodoblastus acidophilus</name>
    <name type="common">Rhodopseudomonas acidophila</name>
    <dbReference type="NCBI Taxonomy" id="1074"/>
    <lineage>
        <taxon>Bacteria</taxon>
        <taxon>Pseudomonadati</taxon>
        <taxon>Pseudomonadota</taxon>
        <taxon>Alphaproteobacteria</taxon>
        <taxon>Hyphomicrobiales</taxon>
        <taxon>Rhodoblastaceae</taxon>
        <taxon>Rhodoblastus</taxon>
    </lineage>
</organism>
<dbReference type="EMBL" id="FYDG01000001">
    <property type="protein sequence ID" value="SNB52412.1"/>
    <property type="molecule type" value="Genomic_DNA"/>
</dbReference>
<accession>A0A212PZD4</accession>
<protein>
    <recommendedName>
        <fullName evidence="2">DUF1214 domain-containing protein</fullName>
    </recommendedName>
</protein>
<dbReference type="InterPro" id="IPR010621">
    <property type="entry name" value="DUF1214"/>
</dbReference>
<keyword evidence="4" id="KW-1185">Reference proteome</keyword>
<evidence type="ECO:0000259" key="2">
    <source>
        <dbReference type="Pfam" id="PF06742"/>
    </source>
</evidence>
<keyword evidence="1" id="KW-0732">Signal</keyword>
<feature type="chain" id="PRO_5012871856" description="DUF1214 domain-containing protein" evidence="1">
    <location>
        <begin position="24"/>
        <end position="439"/>
    </location>
</feature>
<proteinExistence type="predicted"/>
<feature type="signal peptide" evidence="1">
    <location>
        <begin position="1"/>
        <end position="23"/>
    </location>
</feature>
<evidence type="ECO:0000313" key="3">
    <source>
        <dbReference type="EMBL" id="SNB52412.1"/>
    </source>
</evidence>
<dbReference type="AlphaFoldDB" id="A0A212PZD4"/>